<dbReference type="PANTHER" id="PTHR45339:SF1">
    <property type="entry name" value="HYBRID SIGNAL TRANSDUCTION HISTIDINE KINASE J"/>
    <property type="match status" value="1"/>
</dbReference>
<feature type="coiled-coil region" evidence="19">
    <location>
        <begin position="361"/>
        <end position="391"/>
    </location>
</feature>
<keyword evidence="6 25" id="KW-0808">Transferase</keyword>
<dbReference type="SMART" id="SM00388">
    <property type="entry name" value="HisKA"/>
    <property type="match status" value="1"/>
</dbReference>
<evidence type="ECO:0000259" key="24">
    <source>
        <dbReference type="PROSITE" id="PS50924"/>
    </source>
</evidence>
<dbReference type="Pfam" id="PF00512">
    <property type="entry name" value="HisKA"/>
    <property type="match status" value="1"/>
</dbReference>
<keyword evidence="11 18" id="KW-1133">Transmembrane helix</keyword>
<dbReference type="InterPro" id="IPR013767">
    <property type="entry name" value="PAS_fold"/>
</dbReference>
<feature type="domain" description="Response regulatory" evidence="21">
    <location>
        <begin position="776"/>
        <end position="892"/>
    </location>
</feature>
<dbReference type="FunFam" id="3.30.565.10:FF:000010">
    <property type="entry name" value="Sensor histidine kinase RcsC"/>
    <property type="match status" value="1"/>
</dbReference>
<dbReference type="PRINTS" id="PR00344">
    <property type="entry name" value="BCTRLSENSOR"/>
</dbReference>
<evidence type="ECO:0000259" key="23">
    <source>
        <dbReference type="PROSITE" id="PS50894"/>
    </source>
</evidence>
<keyword evidence="8" id="KW-0547">Nucleotide-binding</keyword>
<evidence type="ECO:0000256" key="13">
    <source>
        <dbReference type="ARBA" id="ARBA00023136"/>
    </source>
</evidence>
<keyword evidence="13 18" id="KW-0472">Membrane</keyword>
<gene>
    <name evidence="25" type="ORF">MAGMO_2706</name>
</gene>
<dbReference type="InterPro" id="IPR005330">
    <property type="entry name" value="MHYT_dom"/>
</dbReference>
<evidence type="ECO:0000256" key="17">
    <source>
        <dbReference type="PROSITE-ProRule" id="PRU00169"/>
    </source>
</evidence>
<evidence type="ECO:0000256" key="10">
    <source>
        <dbReference type="ARBA" id="ARBA00022840"/>
    </source>
</evidence>
<evidence type="ECO:0000256" key="14">
    <source>
        <dbReference type="ARBA" id="ARBA00064003"/>
    </source>
</evidence>
<dbReference type="Gene3D" id="1.10.287.130">
    <property type="match status" value="1"/>
</dbReference>
<dbReference type="InterPro" id="IPR036890">
    <property type="entry name" value="HATPase_C_sf"/>
</dbReference>
<feature type="domain" description="PAS" evidence="22">
    <location>
        <begin position="249"/>
        <end position="319"/>
    </location>
</feature>
<keyword evidence="7 18" id="KW-0812">Transmembrane</keyword>
<evidence type="ECO:0000256" key="2">
    <source>
        <dbReference type="ARBA" id="ARBA00004651"/>
    </source>
</evidence>
<evidence type="ECO:0000256" key="18">
    <source>
        <dbReference type="PROSITE-ProRule" id="PRU00244"/>
    </source>
</evidence>
<dbReference type="AlphaFoldDB" id="A0A1S7LJS8"/>
<feature type="transmembrane region" description="Helical" evidence="18">
    <location>
        <begin position="78"/>
        <end position="99"/>
    </location>
</feature>
<dbReference type="InterPro" id="IPR036097">
    <property type="entry name" value="HisK_dim/P_sf"/>
</dbReference>
<keyword evidence="19" id="KW-0175">Coiled coil</keyword>
<dbReference type="GO" id="GO:0006355">
    <property type="term" value="P:regulation of DNA-templated transcription"/>
    <property type="evidence" value="ECO:0007669"/>
    <property type="project" value="InterPro"/>
</dbReference>
<feature type="domain" description="Response regulatory" evidence="21">
    <location>
        <begin position="630"/>
        <end position="749"/>
    </location>
</feature>
<dbReference type="PROSITE" id="PS50109">
    <property type="entry name" value="HIS_KIN"/>
    <property type="match status" value="1"/>
</dbReference>
<dbReference type="InterPro" id="IPR011006">
    <property type="entry name" value="CheY-like_superfamily"/>
</dbReference>
<evidence type="ECO:0000256" key="12">
    <source>
        <dbReference type="ARBA" id="ARBA00023012"/>
    </source>
</evidence>
<dbReference type="EMBL" id="LO017727">
    <property type="protein sequence ID" value="CRH06858.1"/>
    <property type="molecule type" value="Genomic_DNA"/>
</dbReference>
<dbReference type="GO" id="GO:0005886">
    <property type="term" value="C:plasma membrane"/>
    <property type="evidence" value="ECO:0007669"/>
    <property type="project" value="UniProtKB-SubCell"/>
</dbReference>
<feature type="transmembrane region" description="Helical" evidence="18">
    <location>
        <begin position="219"/>
        <end position="242"/>
    </location>
</feature>
<dbReference type="PROSITE" id="PS50894">
    <property type="entry name" value="HPT"/>
    <property type="match status" value="1"/>
</dbReference>
<proteinExistence type="predicted"/>
<keyword evidence="9 25" id="KW-0418">Kinase</keyword>
<protein>
    <recommendedName>
        <fullName evidence="15">Sensory/regulatory protein RpfC</fullName>
        <ecNumber evidence="3">2.7.13.3</ecNumber>
    </recommendedName>
</protein>
<feature type="transmembrane region" description="Helical" evidence="18">
    <location>
        <begin position="144"/>
        <end position="167"/>
    </location>
</feature>
<dbReference type="Pfam" id="PF02518">
    <property type="entry name" value="HATPase_c"/>
    <property type="match status" value="1"/>
</dbReference>
<keyword evidence="5 17" id="KW-0597">Phosphoprotein</keyword>
<comment type="catalytic activity">
    <reaction evidence="1">
        <text>ATP + protein L-histidine = ADP + protein N-phospho-L-histidine.</text>
        <dbReference type="EC" id="2.7.13.3"/>
    </reaction>
</comment>
<dbReference type="SUPFAM" id="SSF47226">
    <property type="entry name" value="Histidine-containing phosphotransfer domain, HPT domain"/>
    <property type="match status" value="1"/>
</dbReference>
<dbReference type="Gene3D" id="3.40.50.2300">
    <property type="match status" value="2"/>
</dbReference>
<dbReference type="CDD" id="cd16922">
    <property type="entry name" value="HATPase_EvgS-ArcB-TorS-like"/>
    <property type="match status" value="1"/>
</dbReference>
<dbReference type="SMART" id="SM00073">
    <property type="entry name" value="HPT"/>
    <property type="match status" value="1"/>
</dbReference>
<sequence>MLRAYEGSYDPLLVTLSILISIFAAYTAFQLAGRLKEGALTRRHLIWRTAGAMALGMGIWAMHFVGMIAFQLPCRVEYNSWITFFSMFPGIFAAWYALGILRSAKVTRQKVLLHGLIMGGGIGAMHYSGMAAMELDAVLRYEPLLFSLSIVVAALLAMGALSANFMIQKYTDLGSGTTASLISGAIMGCSISGMHYTAMEAAYFIPTTSHPTPALTSPTYLALMVFVVTSVIILTALVSTVVSKRLAHSRQWISTILETMSQGFVMMDLNGRVVEANPAFSELLQIPRGEIEGKNLSELFVDEGREKVLMQLAALKQGRSVHLECQLKGHLHPDVPCLVHANPLFNSDGVLKGMFAIFSDVRVQHEAAQALERAKESAEEASRAKGEFLANMSHEIRTPMNAIIGMTHLCLQTELNQRQRSFLEKVHSSANVLLRILNDVLDFSKIEAGRLEIEQVPFKIDDVLAHLADLMSLRAEEKGLELLFHRDIAVPTALEGDPLRIGQVLINLVGNAIKFTEQGEVIVHVDARVRGVEEATLTFSVEDTGIGMTQVQLDKLFEAFQQADSSTTRQYGGTGLGLTISQRLVHLMGGELRVQSQHGVGSRFHFRLTMPIVRGDVATYTKPTSHQKYSFLVVDDNQNAREILASMLKGFGYSVALAASGEEALEAIHAAKEPFDMILMDWKMPGLNGIETAKQIRLQEHAERVPTIIMVSAYGRDEVMQQAEVVGLDAFLVKPVNPSMLLNAITQAQQEKPLYPGEETEIQGDAYSLPDLGGTKILVAEDNPLNQELVYELLTPTGTKLTFVEHGEAAVEAVRAEPFDLVLMDMQMPRMDGLEATRQILRLPIKAHPPIVAMTANALKGDRQRCLDVGMVDHVAKPLVPERLFSVVGHFAKQGHEQLAQATLVIDQAAVDALPGNAPEGINLSHALKRLTPNLKLFLKLLAEARDNWQQQCDEITQLIADQDYADARHRVHTLKGLSGQLGMQQMAEAAQQLENLLAEEAPLEQVNPAKQSLRARMEEIIQWLQQAMPASEPEAAADAAEVVGTLEEMALPDSVSERLSEIIQLLDQDMMKAGQQLGQLQSQWEKTPLWYLLQEVVQQVEDFEIEAAQQSLVALQKKLSKATAEV</sequence>
<dbReference type="PANTHER" id="PTHR45339">
    <property type="entry name" value="HYBRID SIGNAL TRANSDUCTION HISTIDINE KINASE J"/>
    <property type="match status" value="1"/>
</dbReference>
<dbReference type="Pfam" id="PF00989">
    <property type="entry name" value="PAS"/>
    <property type="match status" value="1"/>
</dbReference>
<dbReference type="InterPro" id="IPR008207">
    <property type="entry name" value="Sig_transdc_His_kin_Hpt_dom"/>
</dbReference>
<organism evidence="25">
    <name type="scientific">Magnetococcus massalia (strain MO-1)</name>
    <dbReference type="NCBI Taxonomy" id="451514"/>
    <lineage>
        <taxon>Bacteria</taxon>
        <taxon>Pseudomonadati</taxon>
        <taxon>Pseudomonadota</taxon>
        <taxon>Magnetococcia</taxon>
        <taxon>Magnetococcales</taxon>
        <taxon>Magnetococcaceae</taxon>
        <taxon>Magnetococcus</taxon>
    </lineage>
</organism>
<dbReference type="InterPro" id="IPR004358">
    <property type="entry name" value="Sig_transdc_His_kin-like_C"/>
</dbReference>
<name>A0A1S7LJS8_MAGMO</name>
<evidence type="ECO:0000256" key="7">
    <source>
        <dbReference type="ARBA" id="ARBA00022692"/>
    </source>
</evidence>
<dbReference type="Gene3D" id="3.30.565.10">
    <property type="entry name" value="Histidine kinase-like ATPase, C-terminal domain"/>
    <property type="match status" value="1"/>
</dbReference>
<dbReference type="InterPro" id="IPR003594">
    <property type="entry name" value="HATPase_dom"/>
</dbReference>
<feature type="domain" description="HPt" evidence="23">
    <location>
        <begin position="934"/>
        <end position="1032"/>
    </location>
</feature>
<evidence type="ECO:0000259" key="20">
    <source>
        <dbReference type="PROSITE" id="PS50109"/>
    </source>
</evidence>
<dbReference type="SUPFAM" id="SSF55874">
    <property type="entry name" value="ATPase domain of HSP90 chaperone/DNA topoisomerase II/histidine kinase"/>
    <property type="match status" value="1"/>
</dbReference>
<evidence type="ECO:0000256" key="9">
    <source>
        <dbReference type="ARBA" id="ARBA00022777"/>
    </source>
</evidence>
<dbReference type="SMART" id="SM00387">
    <property type="entry name" value="HATPase_c"/>
    <property type="match status" value="1"/>
</dbReference>
<dbReference type="Pfam" id="PF00072">
    <property type="entry name" value="Response_reg"/>
    <property type="match status" value="2"/>
</dbReference>
<dbReference type="SMART" id="SM00091">
    <property type="entry name" value="PAS"/>
    <property type="match status" value="1"/>
</dbReference>
<evidence type="ECO:0000256" key="4">
    <source>
        <dbReference type="ARBA" id="ARBA00022475"/>
    </source>
</evidence>
<evidence type="ECO:0000256" key="8">
    <source>
        <dbReference type="ARBA" id="ARBA00022741"/>
    </source>
</evidence>
<feature type="modified residue" description="Phosphohistidine" evidence="16">
    <location>
        <position position="973"/>
    </location>
</feature>
<keyword evidence="4" id="KW-1003">Cell membrane</keyword>
<dbReference type="InterPro" id="IPR003661">
    <property type="entry name" value="HisK_dim/P_dom"/>
</dbReference>
<comment type="subcellular location">
    <subcellularLocation>
        <location evidence="2">Cell membrane</location>
        <topology evidence="2">Multi-pass membrane protein</topology>
    </subcellularLocation>
</comment>
<dbReference type="InterPro" id="IPR035965">
    <property type="entry name" value="PAS-like_dom_sf"/>
</dbReference>
<evidence type="ECO:0000259" key="21">
    <source>
        <dbReference type="PROSITE" id="PS50110"/>
    </source>
</evidence>
<evidence type="ECO:0000256" key="1">
    <source>
        <dbReference type="ARBA" id="ARBA00000085"/>
    </source>
</evidence>
<feature type="domain" description="MHYT" evidence="24">
    <location>
        <begin position="9"/>
        <end position="205"/>
    </location>
</feature>
<feature type="domain" description="Histidine kinase" evidence="20">
    <location>
        <begin position="391"/>
        <end position="612"/>
    </location>
</feature>
<dbReference type="PROSITE" id="PS50110">
    <property type="entry name" value="RESPONSE_REGULATORY"/>
    <property type="match status" value="2"/>
</dbReference>
<evidence type="ECO:0000256" key="5">
    <source>
        <dbReference type="ARBA" id="ARBA00022553"/>
    </source>
</evidence>
<dbReference type="PROSITE" id="PS50924">
    <property type="entry name" value="MHYT"/>
    <property type="match status" value="1"/>
</dbReference>
<evidence type="ECO:0000256" key="6">
    <source>
        <dbReference type="ARBA" id="ARBA00022679"/>
    </source>
</evidence>
<feature type="modified residue" description="4-aspartylphosphate" evidence="17">
    <location>
        <position position="681"/>
    </location>
</feature>
<dbReference type="SUPFAM" id="SSF55785">
    <property type="entry name" value="PYP-like sensor domain (PAS domain)"/>
    <property type="match status" value="1"/>
</dbReference>
<feature type="transmembrane region" description="Helical" evidence="18">
    <location>
        <begin position="12"/>
        <end position="33"/>
    </location>
</feature>
<dbReference type="SUPFAM" id="SSF47384">
    <property type="entry name" value="Homodimeric domain of signal transducing histidine kinase"/>
    <property type="match status" value="1"/>
</dbReference>
<dbReference type="CDD" id="cd00082">
    <property type="entry name" value="HisKA"/>
    <property type="match status" value="1"/>
</dbReference>
<dbReference type="InterPro" id="IPR036641">
    <property type="entry name" value="HPT_dom_sf"/>
</dbReference>
<dbReference type="FunFam" id="1.10.287.130:FF:000002">
    <property type="entry name" value="Two-component osmosensing histidine kinase"/>
    <property type="match status" value="1"/>
</dbReference>
<feature type="transmembrane region" description="Helical" evidence="18">
    <location>
        <begin position="45"/>
        <end position="72"/>
    </location>
</feature>
<dbReference type="Gene3D" id="1.20.120.160">
    <property type="entry name" value="HPT domain"/>
    <property type="match status" value="1"/>
</dbReference>
<evidence type="ECO:0000256" key="3">
    <source>
        <dbReference type="ARBA" id="ARBA00012438"/>
    </source>
</evidence>
<evidence type="ECO:0000256" key="11">
    <source>
        <dbReference type="ARBA" id="ARBA00022989"/>
    </source>
</evidence>
<dbReference type="EC" id="2.7.13.3" evidence="3"/>
<dbReference type="CDD" id="cd17546">
    <property type="entry name" value="REC_hyHK_CKI1_RcsC-like"/>
    <property type="match status" value="2"/>
</dbReference>
<dbReference type="InterPro" id="IPR001789">
    <property type="entry name" value="Sig_transdc_resp-reg_receiver"/>
</dbReference>
<dbReference type="Pfam" id="PF03707">
    <property type="entry name" value="MHYT"/>
    <property type="match status" value="2"/>
</dbReference>
<dbReference type="SUPFAM" id="SSF52172">
    <property type="entry name" value="CheY-like"/>
    <property type="match status" value="2"/>
</dbReference>
<dbReference type="GO" id="GO:0005524">
    <property type="term" value="F:ATP binding"/>
    <property type="evidence" value="ECO:0007669"/>
    <property type="project" value="UniProtKB-KW"/>
</dbReference>
<accession>A0A1S7LJS8</accession>
<dbReference type="GO" id="GO:0000155">
    <property type="term" value="F:phosphorelay sensor kinase activity"/>
    <property type="evidence" value="ECO:0007669"/>
    <property type="project" value="InterPro"/>
</dbReference>
<dbReference type="CDD" id="cd00130">
    <property type="entry name" value="PAS"/>
    <property type="match status" value="1"/>
</dbReference>
<evidence type="ECO:0000313" key="25">
    <source>
        <dbReference type="EMBL" id="CRH06858.1"/>
    </source>
</evidence>
<dbReference type="Pfam" id="PF01627">
    <property type="entry name" value="Hpt"/>
    <property type="match status" value="1"/>
</dbReference>
<dbReference type="NCBIfam" id="TIGR00229">
    <property type="entry name" value="sensory_box"/>
    <property type="match status" value="1"/>
</dbReference>
<evidence type="ECO:0000259" key="22">
    <source>
        <dbReference type="PROSITE" id="PS50112"/>
    </source>
</evidence>
<feature type="transmembrane region" description="Helical" evidence="18">
    <location>
        <begin position="111"/>
        <end position="132"/>
    </location>
</feature>
<evidence type="ECO:0000256" key="15">
    <source>
        <dbReference type="ARBA" id="ARBA00068150"/>
    </source>
</evidence>
<dbReference type="SMART" id="SM00448">
    <property type="entry name" value="REC"/>
    <property type="match status" value="2"/>
</dbReference>
<evidence type="ECO:0000256" key="16">
    <source>
        <dbReference type="PROSITE-ProRule" id="PRU00110"/>
    </source>
</evidence>
<evidence type="ECO:0000256" key="19">
    <source>
        <dbReference type="SAM" id="Coils"/>
    </source>
</evidence>
<dbReference type="CDD" id="cd00088">
    <property type="entry name" value="HPT"/>
    <property type="match status" value="1"/>
</dbReference>
<comment type="subunit">
    <text evidence="14">At low DSF concentrations, interacts with RpfF.</text>
</comment>
<reference evidence="25" key="1">
    <citation type="submission" date="2015-04" db="EMBL/GenBank/DDBJ databases">
        <authorList>
            <person name="Syromyatnikov M.Y."/>
            <person name="Popov V.N."/>
        </authorList>
    </citation>
    <scope>NUCLEOTIDE SEQUENCE</scope>
    <source>
        <strain evidence="25">MO-1</strain>
    </source>
</reference>
<dbReference type="PROSITE" id="PS50112">
    <property type="entry name" value="PAS"/>
    <property type="match status" value="1"/>
</dbReference>
<dbReference type="InterPro" id="IPR005467">
    <property type="entry name" value="His_kinase_dom"/>
</dbReference>
<keyword evidence="10" id="KW-0067">ATP-binding</keyword>
<dbReference type="Gene3D" id="3.30.450.20">
    <property type="entry name" value="PAS domain"/>
    <property type="match status" value="1"/>
</dbReference>
<keyword evidence="12" id="KW-0902">Two-component regulatory system</keyword>
<feature type="modified residue" description="4-aspartylphosphate" evidence="17">
    <location>
        <position position="825"/>
    </location>
</feature>
<dbReference type="InterPro" id="IPR000014">
    <property type="entry name" value="PAS"/>
</dbReference>